<keyword evidence="2" id="KW-0472">Membrane</keyword>
<dbReference type="EMBL" id="KZ805455">
    <property type="protein sequence ID" value="PVH96764.1"/>
    <property type="molecule type" value="Genomic_DNA"/>
</dbReference>
<sequence>MLVSSLATCIGIGPTDFRRVYTVHTDRSDTGENSPEENDGQYDGHDMYLQIPIQTVERETAPVPSIWSLPLLLSSSSLSTFPTGAVDDAVRFARLLDARARRQRSGFAAVLLYCIARRQTTHTDTVIIIQSNHSVRHDRQPRPLHHRTAAHYRRTAPHARQKKNNIPPSPSSLIKRPIEKQHEFAQDQQEEEVGGASLEILDKPQSELHVHGRAVMRKSHRIFHRRQAQAPNVLTINVEVINTVDPNGKIVSQQTVTPAAPAVPAVPSALSVPAVPPVPTGPVPTVPAVPAFPSDLTVPGYPFVSDAALPSSSSAQQPIITSATPTVSSTPILTSPSFNSTSSSKYLGAPWLREADLTSADASSSSSTSSSSSASTSNSHSSSSIESSQTSSSTPSTSFTSSSSSITPSSVSTNGFFGGGGGNGNPTTGVSPATSSAAGAAGAQHSGSSSLGTPQVVGTVFGSLAGAALLLALLLFLLKRHKQQKQSAPLQLPEDDHADNQPMTQAPRQTSYIAPSFLNRFSGASRLTNETASTGEKSFQRVSGRKLPSAWSEGLTSEQFARGEGTLSGSSFYKDEKGIYGGPGVIPKDFALAKEVGDSSGTGAMGTQELVRPSPARTPVLHHPDDAPVFGASRNGGGSTLSPPHTPNPDYPPRGTLGRSHPSHDGSRSSRFTENV</sequence>
<dbReference type="Proteomes" id="UP000244855">
    <property type="component" value="Unassembled WGS sequence"/>
</dbReference>
<feature type="compositionally biased region" description="Polar residues" evidence="1">
    <location>
        <begin position="324"/>
        <end position="334"/>
    </location>
</feature>
<dbReference type="STRING" id="97972.A0A2V1DI32"/>
<evidence type="ECO:0000256" key="1">
    <source>
        <dbReference type="SAM" id="MobiDB-lite"/>
    </source>
</evidence>
<feature type="region of interest" description="Disordered" evidence="1">
    <location>
        <begin position="361"/>
        <end position="450"/>
    </location>
</feature>
<feature type="region of interest" description="Disordered" evidence="1">
    <location>
        <begin position="321"/>
        <end position="342"/>
    </location>
</feature>
<reference evidence="3 4" key="1">
    <citation type="journal article" date="2018" name="Sci. Rep.">
        <title>Comparative genomics provides insights into the lifestyle and reveals functional heterogeneity of dark septate endophytic fungi.</title>
        <authorList>
            <person name="Knapp D.G."/>
            <person name="Nemeth J.B."/>
            <person name="Barry K."/>
            <person name="Hainaut M."/>
            <person name="Henrissat B."/>
            <person name="Johnson J."/>
            <person name="Kuo A."/>
            <person name="Lim J.H.P."/>
            <person name="Lipzen A."/>
            <person name="Nolan M."/>
            <person name="Ohm R.A."/>
            <person name="Tamas L."/>
            <person name="Grigoriev I.V."/>
            <person name="Spatafora J.W."/>
            <person name="Nagy L.G."/>
            <person name="Kovacs G.M."/>
        </authorList>
    </citation>
    <scope>NUCLEOTIDE SEQUENCE [LARGE SCALE GENOMIC DNA]</scope>
    <source>
        <strain evidence="3 4">DSE2036</strain>
    </source>
</reference>
<feature type="region of interest" description="Disordered" evidence="1">
    <location>
        <begin position="487"/>
        <end position="508"/>
    </location>
</feature>
<feature type="compositionally biased region" description="Low complexity" evidence="1">
    <location>
        <begin position="425"/>
        <end position="450"/>
    </location>
</feature>
<accession>A0A2V1DI32</accession>
<feature type="region of interest" description="Disordered" evidence="1">
    <location>
        <begin position="23"/>
        <end position="44"/>
    </location>
</feature>
<keyword evidence="2" id="KW-1133">Transmembrane helix</keyword>
<dbReference type="OrthoDB" id="5421784at2759"/>
<feature type="region of interest" description="Disordered" evidence="1">
    <location>
        <begin position="528"/>
        <end position="553"/>
    </location>
</feature>
<evidence type="ECO:0000313" key="4">
    <source>
        <dbReference type="Proteomes" id="UP000244855"/>
    </source>
</evidence>
<keyword evidence="4" id="KW-1185">Reference proteome</keyword>
<name>A0A2V1DI32_9PLEO</name>
<evidence type="ECO:0000256" key="2">
    <source>
        <dbReference type="SAM" id="Phobius"/>
    </source>
</evidence>
<feature type="compositionally biased region" description="Polar residues" evidence="1">
    <location>
        <begin position="528"/>
        <end position="541"/>
    </location>
</feature>
<feature type="region of interest" description="Disordered" evidence="1">
    <location>
        <begin position="615"/>
        <end position="676"/>
    </location>
</feature>
<feature type="compositionally biased region" description="Basic residues" evidence="1">
    <location>
        <begin position="153"/>
        <end position="163"/>
    </location>
</feature>
<feature type="region of interest" description="Disordered" evidence="1">
    <location>
        <begin position="153"/>
        <end position="173"/>
    </location>
</feature>
<gene>
    <name evidence="3" type="ORF">DM02DRAFT_730982</name>
</gene>
<feature type="transmembrane region" description="Helical" evidence="2">
    <location>
        <begin position="456"/>
        <end position="478"/>
    </location>
</feature>
<protein>
    <submittedName>
        <fullName evidence="3">Uncharacterized protein</fullName>
    </submittedName>
</protein>
<organism evidence="3 4">
    <name type="scientific">Periconia macrospinosa</name>
    <dbReference type="NCBI Taxonomy" id="97972"/>
    <lineage>
        <taxon>Eukaryota</taxon>
        <taxon>Fungi</taxon>
        <taxon>Dikarya</taxon>
        <taxon>Ascomycota</taxon>
        <taxon>Pezizomycotina</taxon>
        <taxon>Dothideomycetes</taxon>
        <taxon>Pleosporomycetidae</taxon>
        <taxon>Pleosporales</taxon>
        <taxon>Massarineae</taxon>
        <taxon>Periconiaceae</taxon>
        <taxon>Periconia</taxon>
    </lineage>
</organism>
<dbReference type="AlphaFoldDB" id="A0A2V1DI32"/>
<feature type="compositionally biased region" description="Low complexity" evidence="1">
    <location>
        <begin position="361"/>
        <end position="415"/>
    </location>
</feature>
<keyword evidence="2" id="KW-0812">Transmembrane</keyword>
<proteinExistence type="predicted"/>
<evidence type="ECO:0000313" key="3">
    <source>
        <dbReference type="EMBL" id="PVH96764.1"/>
    </source>
</evidence>